<dbReference type="RefSeq" id="WP_051527889.1">
    <property type="nucleotide sequence ID" value="NZ_JBHLZN010000004.1"/>
</dbReference>
<evidence type="ECO:0000313" key="9">
    <source>
        <dbReference type="Proteomes" id="UP001589628"/>
    </source>
</evidence>
<feature type="domain" description="EamA" evidence="7">
    <location>
        <begin position="13"/>
        <end position="136"/>
    </location>
</feature>
<feature type="transmembrane region" description="Helical" evidence="6">
    <location>
        <begin position="263"/>
        <end position="283"/>
    </location>
</feature>
<feature type="transmembrane region" description="Helical" evidence="6">
    <location>
        <begin position="238"/>
        <end position="257"/>
    </location>
</feature>
<feature type="transmembrane region" description="Helical" evidence="6">
    <location>
        <begin position="172"/>
        <end position="196"/>
    </location>
</feature>
<feature type="transmembrane region" description="Helical" evidence="6">
    <location>
        <begin position="67"/>
        <end position="87"/>
    </location>
</feature>
<feature type="transmembrane region" description="Helical" evidence="6">
    <location>
        <begin position="145"/>
        <end position="165"/>
    </location>
</feature>
<evidence type="ECO:0000259" key="7">
    <source>
        <dbReference type="Pfam" id="PF00892"/>
    </source>
</evidence>
<evidence type="ECO:0000313" key="8">
    <source>
        <dbReference type="EMBL" id="MFB9887287.1"/>
    </source>
</evidence>
<feature type="domain" description="EamA" evidence="7">
    <location>
        <begin position="146"/>
        <end position="279"/>
    </location>
</feature>
<comment type="similarity">
    <text evidence="2">Belongs to the EamA transporter family.</text>
</comment>
<evidence type="ECO:0000256" key="2">
    <source>
        <dbReference type="ARBA" id="ARBA00007362"/>
    </source>
</evidence>
<keyword evidence="4 6" id="KW-1133">Transmembrane helix</keyword>
<dbReference type="PANTHER" id="PTHR32322">
    <property type="entry name" value="INNER MEMBRANE TRANSPORTER"/>
    <property type="match status" value="1"/>
</dbReference>
<dbReference type="InterPro" id="IPR000620">
    <property type="entry name" value="EamA_dom"/>
</dbReference>
<evidence type="ECO:0000256" key="1">
    <source>
        <dbReference type="ARBA" id="ARBA00004141"/>
    </source>
</evidence>
<sequence length="303" mass="32831">MTSFSTLYLTLSTALAPIIWGSTYIVTSELLPPDRPFIAAVIRVLPAGLLLVLASRYWPQRQQWRPLLILALLNIGLFQALLFISAYRLPGGLAAIVGALQPLLIMLLAWLFEQRIPRAYSLAAAALGVVGMALLLLSPQSSWDYLGVLAAFASAISMAAGTYLAQRWQLGIPLLTFTGWQLLLGGIMLAPLAWWWDPALPALSAVQGWSYAYLSLAGALLAYSLWFRGLSRLSPVAVSSLGLLSPLTAVMLGWYWLQQSLSGLALFGMFAVLSSVLLIQHFNRPGAIRPQPRSSSHSVITGA</sequence>
<evidence type="ECO:0000256" key="5">
    <source>
        <dbReference type="ARBA" id="ARBA00023136"/>
    </source>
</evidence>
<evidence type="ECO:0000256" key="6">
    <source>
        <dbReference type="SAM" id="Phobius"/>
    </source>
</evidence>
<dbReference type="InterPro" id="IPR037185">
    <property type="entry name" value="EmrE-like"/>
</dbReference>
<dbReference type="Pfam" id="PF00892">
    <property type="entry name" value="EamA"/>
    <property type="match status" value="2"/>
</dbReference>
<feature type="transmembrane region" description="Helical" evidence="6">
    <location>
        <begin position="37"/>
        <end position="55"/>
    </location>
</feature>
<dbReference type="InterPro" id="IPR050638">
    <property type="entry name" value="AA-Vitamin_Transporters"/>
</dbReference>
<dbReference type="EMBL" id="JBHLZN010000004">
    <property type="protein sequence ID" value="MFB9887287.1"/>
    <property type="molecule type" value="Genomic_DNA"/>
</dbReference>
<gene>
    <name evidence="8" type="ORF">ACFFLH_12780</name>
</gene>
<proteinExistence type="inferred from homology"/>
<name>A0ABV5ZDC8_9GAMM</name>
<protein>
    <submittedName>
        <fullName evidence="8">EamA family transporter</fullName>
    </submittedName>
</protein>
<comment type="subcellular location">
    <subcellularLocation>
        <location evidence="1">Membrane</location>
        <topology evidence="1">Multi-pass membrane protein</topology>
    </subcellularLocation>
</comment>
<feature type="transmembrane region" description="Helical" evidence="6">
    <location>
        <begin position="119"/>
        <end position="139"/>
    </location>
</feature>
<evidence type="ECO:0000256" key="3">
    <source>
        <dbReference type="ARBA" id="ARBA00022692"/>
    </source>
</evidence>
<reference evidence="8 9" key="1">
    <citation type="submission" date="2024-09" db="EMBL/GenBank/DDBJ databases">
        <authorList>
            <person name="Sun Q."/>
            <person name="Mori K."/>
        </authorList>
    </citation>
    <scope>NUCLEOTIDE SEQUENCE [LARGE SCALE GENOMIC DNA]</scope>
    <source>
        <strain evidence="8 9">ATCC 51285</strain>
    </source>
</reference>
<comment type="caution">
    <text evidence="8">The sequence shown here is derived from an EMBL/GenBank/DDBJ whole genome shotgun (WGS) entry which is preliminary data.</text>
</comment>
<keyword evidence="5 6" id="KW-0472">Membrane</keyword>
<feature type="transmembrane region" description="Helical" evidence="6">
    <location>
        <begin position="208"/>
        <end position="226"/>
    </location>
</feature>
<dbReference type="Proteomes" id="UP001589628">
    <property type="component" value="Unassembled WGS sequence"/>
</dbReference>
<keyword evidence="3 6" id="KW-0812">Transmembrane</keyword>
<accession>A0ABV5ZDC8</accession>
<dbReference type="SUPFAM" id="SSF103481">
    <property type="entry name" value="Multidrug resistance efflux transporter EmrE"/>
    <property type="match status" value="2"/>
</dbReference>
<evidence type="ECO:0000256" key="4">
    <source>
        <dbReference type="ARBA" id="ARBA00022989"/>
    </source>
</evidence>
<feature type="transmembrane region" description="Helical" evidence="6">
    <location>
        <begin position="93"/>
        <end position="112"/>
    </location>
</feature>
<dbReference type="PANTHER" id="PTHR32322:SF2">
    <property type="entry name" value="EAMA DOMAIN-CONTAINING PROTEIN"/>
    <property type="match status" value="1"/>
</dbReference>
<organism evidence="8 9">
    <name type="scientific">Balneatrix alpica</name>
    <dbReference type="NCBI Taxonomy" id="75684"/>
    <lineage>
        <taxon>Bacteria</taxon>
        <taxon>Pseudomonadati</taxon>
        <taxon>Pseudomonadota</taxon>
        <taxon>Gammaproteobacteria</taxon>
        <taxon>Oceanospirillales</taxon>
        <taxon>Balneatrichaceae</taxon>
        <taxon>Balneatrix</taxon>
    </lineage>
</organism>
<keyword evidence="9" id="KW-1185">Reference proteome</keyword>